<name>A0A9P9L570_FUSSL</name>
<accession>A0A9P9L570</accession>
<gene>
    <name evidence="1" type="ORF">B0J15DRAFT_122554</name>
</gene>
<proteinExistence type="predicted"/>
<comment type="caution">
    <text evidence="1">The sequence shown here is derived from an EMBL/GenBank/DDBJ whole genome shotgun (WGS) entry which is preliminary data.</text>
</comment>
<evidence type="ECO:0000313" key="1">
    <source>
        <dbReference type="EMBL" id="KAH7274181.1"/>
    </source>
</evidence>
<keyword evidence="2" id="KW-1185">Reference proteome</keyword>
<dbReference type="AlphaFoldDB" id="A0A9P9L570"/>
<organism evidence="1 2">
    <name type="scientific">Fusarium solani</name>
    <name type="common">Filamentous fungus</name>
    <dbReference type="NCBI Taxonomy" id="169388"/>
    <lineage>
        <taxon>Eukaryota</taxon>
        <taxon>Fungi</taxon>
        <taxon>Dikarya</taxon>
        <taxon>Ascomycota</taxon>
        <taxon>Pezizomycotina</taxon>
        <taxon>Sordariomycetes</taxon>
        <taxon>Hypocreomycetidae</taxon>
        <taxon>Hypocreales</taxon>
        <taxon>Nectriaceae</taxon>
        <taxon>Fusarium</taxon>
        <taxon>Fusarium solani species complex</taxon>
    </lineage>
</organism>
<evidence type="ECO:0000313" key="2">
    <source>
        <dbReference type="Proteomes" id="UP000736672"/>
    </source>
</evidence>
<sequence>MDTGDRGIPFPAGLMRESRPAVVCGCNRHQTTVSPAVLTLRLGTRWSSTLPHGSHKQGDGPGCTVLDGWMDVTPAPATPLALDQLPHDLTALVFFPWDQNAGSHCSSLISSTFASATVAFVSALQSASVHREPLLRPYHRRRLPFPVKPPSHISPASCPSTRHSLTHSLASLLCTFCCCFNPSRLLEPARHNPAPISCVSCFCGFAVLG</sequence>
<dbReference type="Proteomes" id="UP000736672">
    <property type="component" value="Unassembled WGS sequence"/>
</dbReference>
<dbReference type="EMBL" id="JAGTJS010000002">
    <property type="protein sequence ID" value="KAH7274181.1"/>
    <property type="molecule type" value="Genomic_DNA"/>
</dbReference>
<reference evidence="1" key="1">
    <citation type="journal article" date="2021" name="Nat. Commun.">
        <title>Genetic determinants of endophytism in the Arabidopsis root mycobiome.</title>
        <authorList>
            <person name="Mesny F."/>
            <person name="Miyauchi S."/>
            <person name="Thiergart T."/>
            <person name="Pickel B."/>
            <person name="Atanasova L."/>
            <person name="Karlsson M."/>
            <person name="Huettel B."/>
            <person name="Barry K.W."/>
            <person name="Haridas S."/>
            <person name="Chen C."/>
            <person name="Bauer D."/>
            <person name="Andreopoulos W."/>
            <person name="Pangilinan J."/>
            <person name="LaButti K."/>
            <person name="Riley R."/>
            <person name="Lipzen A."/>
            <person name="Clum A."/>
            <person name="Drula E."/>
            <person name="Henrissat B."/>
            <person name="Kohler A."/>
            <person name="Grigoriev I.V."/>
            <person name="Martin F.M."/>
            <person name="Hacquard S."/>
        </authorList>
    </citation>
    <scope>NUCLEOTIDE SEQUENCE</scope>
    <source>
        <strain evidence="1">FSSC 5 MPI-SDFR-AT-0091</strain>
    </source>
</reference>
<protein>
    <submittedName>
        <fullName evidence="1">Uncharacterized protein</fullName>
    </submittedName>
</protein>